<keyword evidence="1" id="KW-0808">Transferase</keyword>
<protein>
    <submittedName>
        <fullName evidence="1">Putative acetyl-CoA acetyltransferase cytosolic 2-like</fullName>
    </submittedName>
</protein>
<sequence>KGSQLGLETIIDGMVKDGMWDVYTDFGRDLS</sequence>
<dbReference type="GO" id="GO:0016740">
    <property type="term" value="F:transferase activity"/>
    <property type="evidence" value="ECO:0007669"/>
    <property type="project" value="UniProtKB-KW"/>
</dbReference>
<evidence type="ECO:0000313" key="2">
    <source>
        <dbReference type="Proteomes" id="UP000265520"/>
    </source>
</evidence>
<organism evidence="1 2">
    <name type="scientific">Trifolium medium</name>
    <dbReference type="NCBI Taxonomy" id="97028"/>
    <lineage>
        <taxon>Eukaryota</taxon>
        <taxon>Viridiplantae</taxon>
        <taxon>Streptophyta</taxon>
        <taxon>Embryophyta</taxon>
        <taxon>Tracheophyta</taxon>
        <taxon>Spermatophyta</taxon>
        <taxon>Magnoliopsida</taxon>
        <taxon>eudicotyledons</taxon>
        <taxon>Gunneridae</taxon>
        <taxon>Pentapetalae</taxon>
        <taxon>rosids</taxon>
        <taxon>fabids</taxon>
        <taxon>Fabales</taxon>
        <taxon>Fabaceae</taxon>
        <taxon>Papilionoideae</taxon>
        <taxon>50 kb inversion clade</taxon>
        <taxon>NPAAA clade</taxon>
        <taxon>Hologalegina</taxon>
        <taxon>IRL clade</taxon>
        <taxon>Trifolieae</taxon>
        <taxon>Trifolium</taxon>
    </lineage>
</organism>
<dbReference type="Proteomes" id="UP000265520">
    <property type="component" value="Unassembled WGS sequence"/>
</dbReference>
<proteinExistence type="predicted"/>
<accession>A0A392U3Y7</accession>
<name>A0A392U3Y7_9FABA</name>
<feature type="non-terminal residue" evidence="1">
    <location>
        <position position="1"/>
    </location>
</feature>
<reference evidence="1 2" key="1">
    <citation type="journal article" date="2018" name="Front. Plant Sci.">
        <title>Red Clover (Trifolium pratense) and Zigzag Clover (T. medium) - A Picture of Genomic Similarities and Differences.</title>
        <authorList>
            <person name="Dluhosova J."/>
            <person name="Istvanek J."/>
            <person name="Nedelnik J."/>
            <person name="Repkova J."/>
        </authorList>
    </citation>
    <scope>NUCLEOTIDE SEQUENCE [LARGE SCALE GENOMIC DNA]</scope>
    <source>
        <strain evidence="2">cv. 10/8</strain>
        <tissue evidence="1">Leaf</tissue>
    </source>
</reference>
<comment type="caution">
    <text evidence="1">The sequence shown here is derived from an EMBL/GenBank/DDBJ whole genome shotgun (WGS) entry which is preliminary data.</text>
</comment>
<keyword evidence="2" id="KW-1185">Reference proteome</keyword>
<dbReference type="EMBL" id="LXQA010729305">
    <property type="protein sequence ID" value="MCI68032.1"/>
    <property type="molecule type" value="Genomic_DNA"/>
</dbReference>
<evidence type="ECO:0000313" key="1">
    <source>
        <dbReference type="EMBL" id="MCI68032.1"/>
    </source>
</evidence>
<dbReference type="AlphaFoldDB" id="A0A392U3Y7"/>